<keyword evidence="3" id="KW-0804">Transcription</keyword>
<name>A0ABY7TJH3_9SPHN</name>
<dbReference type="CDD" id="cd06529">
    <property type="entry name" value="S24_LexA-like"/>
    <property type="match status" value="1"/>
</dbReference>
<dbReference type="InterPro" id="IPR036286">
    <property type="entry name" value="LexA/Signal_pep-like_sf"/>
</dbReference>
<dbReference type="EMBL" id="CP117411">
    <property type="protein sequence ID" value="WCT72039.1"/>
    <property type="molecule type" value="Genomic_DNA"/>
</dbReference>
<sequence>MMTQERTALQALIDAHREDYTSVSRLLGRNDAYIQQFIRRGTPRRLAEADRRKLARYFNVDESVLGGPAPLPPADLVRVPRLAVGASAGAGREVSGEHVTGTIAFPRPMLREMAAAGPDHLSIIRVEGESMEPLLHDGDEILVDRGDRADRLRDGIYVLRLEDRLMVKRIAIGPVHGRIAVVSDNDRYPSWPDIAVSSIDVIGRVVWVGRRLG</sequence>
<dbReference type="PANTHER" id="PTHR40661">
    <property type="match status" value="1"/>
</dbReference>
<keyword evidence="6" id="KW-1185">Reference proteome</keyword>
<evidence type="ECO:0000313" key="6">
    <source>
        <dbReference type="Proteomes" id="UP001220395"/>
    </source>
</evidence>
<reference evidence="5 6" key="1">
    <citation type="submission" date="2023-02" db="EMBL/GenBank/DDBJ databases">
        <title>Genome sequence of Sphingomonas naphthae.</title>
        <authorList>
            <person name="Kim S."/>
            <person name="Heo J."/>
            <person name="Kwon S.-W."/>
        </authorList>
    </citation>
    <scope>NUCLEOTIDE SEQUENCE [LARGE SCALE GENOMIC DNA]</scope>
    <source>
        <strain evidence="5 6">KACC 18716</strain>
    </source>
</reference>
<dbReference type="InterPro" id="IPR039418">
    <property type="entry name" value="LexA-like"/>
</dbReference>
<keyword evidence="1" id="KW-0805">Transcription regulation</keyword>
<dbReference type="Proteomes" id="UP001220395">
    <property type="component" value="Chromosome"/>
</dbReference>
<feature type="domain" description="Peptidase S24/S26A/S26B/S26C" evidence="4">
    <location>
        <begin position="86"/>
        <end position="206"/>
    </location>
</feature>
<evidence type="ECO:0000313" key="5">
    <source>
        <dbReference type="EMBL" id="WCT72039.1"/>
    </source>
</evidence>
<dbReference type="InterPro" id="IPR015927">
    <property type="entry name" value="Peptidase_S24_S26A/B/C"/>
</dbReference>
<dbReference type="Gene3D" id="2.10.109.10">
    <property type="entry name" value="Umud Fragment, subunit A"/>
    <property type="match status" value="1"/>
</dbReference>
<evidence type="ECO:0000256" key="3">
    <source>
        <dbReference type="ARBA" id="ARBA00023163"/>
    </source>
</evidence>
<evidence type="ECO:0000259" key="4">
    <source>
        <dbReference type="Pfam" id="PF00717"/>
    </source>
</evidence>
<dbReference type="PANTHER" id="PTHR40661:SF3">
    <property type="entry name" value="FELS-1 PROPHAGE TRANSCRIPTIONAL REGULATOR"/>
    <property type="match status" value="1"/>
</dbReference>
<keyword evidence="2" id="KW-0238">DNA-binding</keyword>
<evidence type="ECO:0000256" key="2">
    <source>
        <dbReference type="ARBA" id="ARBA00023125"/>
    </source>
</evidence>
<organism evidence="5 6">
    <name type="scientific">Sphingomonas naphthae</name>
    <dbReference type="NCBI Taxonomy" id="1813468"/>
    <lineage>
        <taxon>Bacteria</taxon>
        <taxon>Pseudomonadati</taxon>
        <taxon>Pseudomonadota</taxon>
        <taxon>Alphaproteobacteria</taxon>
        <taxon>Sphingomonadales</taxon>
        <taxon>Sphingomonadaceae</taxon>
        <taxon>Sphingomonas</taxon>
    </lineage>
</organism>
<evidence type="ECO:0000256" key="1">
    <source>
        <dbReference type="ARBA" id="ARBA00023015"/>
    </source>
</evidence>
<dbReference type="Pfam" id="PF00717">
    <property type="entry name" value="Peptidase_S24"/>
    <property type="match status" value="1"/>
</dbReference>
<accession>A0ABY7TJH3</accession>
<proteinExistence type="predicted"/>
<dbReference type="SUPFAM" id="SSF51306">
    <property type="entry name" value="LexA/Signal peptidase"/>
    <property type="match status" value="1"/>
</dbReference>
<gene>
    <name evidence="5" type="ORF">PQ455_10305</name>
</gene>
<protein>
    <submittedName>
        <fullName evidence="5">S24 family peptidase</fullName>
    </submittedName>
</protein>